<dbReference type="RefSeq" id="WP_111438808.1">
    <property type="nucleotide sequence ID" value="NZ_QKZI01000001.1"/>
</dbReference>
<feature type="transmembrane region" description="Helical" evidence="1">
    <location>
        <begin position="7"/>
        <end position="31"/>
    </location>
</feature>
<gene>
    <name evidence="2" type="ORF">C7437_1011345</name>
</gene>
<organism evidence="2 3">
    <name type="scientific">Psychrobacillus insolitus</name>
    <dbReference type="NCBI Taxonomy" id="1461"/>
    <lineage>
        <taxon>Bacteria</taxon>
        <taxon>Bacillati</taxon>
        <taxon>Bacillota</taxon>
        <taxon>Bacilli</taxon>
        <taxon>Bacillales</taxon>
        <taxon>Bacillaceae</taxon>
        <taxon>Psychrobacillus</taxon>
    </lineage>
</organism>
<reference evidence="2 3" key="1">
    <citation type="submission" date="2018-06" db="EMBL/GenBank/DDBJ databases">
        <title>Genomic Encyclopedia of Type Strains, Phase IV (KMG-IV): sequencing the most valuable type-strain genomes for metagenomic binning, comparative biology and taxonomic classification.</title>
        <authorList>
            <person name="Goeker M."/>
        </authorList>
    </citation>
    <scope>NUCLEOTIDE SEQUENCE [LARGE SCALE GENOMIC DNA]</scope>
    <source>
        <strain evidence="2 3">DSM 5</strain>
    </source>
</reference>
<keyword evidence="1" id="KW-0812">Transmembrane</keyword>
<dbReference type="OrthoDB" id="2428552at2"/>
<dbReference type="EMBL" id="QKZI01000001">
    <property type="protein sequence ID" value="PZX08221.1"/>
    <property type="molecule type" value="Genomic_DNA"/>
</dbReference>
<dbReference type="AlphaFoldDB" id="A0A2W7MWQ7"/>
<evidence type="ECO:0000313" key="2">
    <source>
        <dbReference type="EMBL" id="PZX08221.1"/>
    </source>
</evidence>
<protein>
    <submittedName>
        <fullName evidence="2">Uncharacterized protein</fullName>
    </submittedName>
</protein>
<name>A0A2W7MWQ7_9BACI</name>
<sequence>MKENKQALYFNMIMGTIGNILIAIATMRFLFKENDTVGYAIILFGFVLSTSYISYLEKQAGISKKFYWIRTIIIILSLLISALYFFNF</sequence>
<feature type="transmembrane region" description="Helical" evidence="1">
    <location>
        <begin position="67"/>
        <end position="86"/>
    </location>
</feature>
<accession>A0A2W7MWQ7</accession>
<keyword evidence="1" id="KW-0472">Membrane</keyword>
<keyword evidence="3" id="KW-1185">Reference proteome</keyword>
<comment type="caution">
    <text evidence="2">The sequence shown here is derived from an EMBL/GenBank/DDBJ whole genome shotgun (WGS) entry which is preliminary data.</text>
</comment>
<dbReference type="Proteomes" id="UP000248646">
    <property type="component" value="Unassembled WGS sequence"/>
</dbReference>
<keyword evidence="1" id="KW-1133">Transmembrane helix</keyword>
<evidence type="ECO:0000256" key="1">
    <source>
        <dbReference type="SAM" id="Phobius"/>
    </source>
</evidence>
<evidence type="ECO:0000313" key="3">
    <source>
        <dbReference type="Proteomes" id="UP000248646"/>
    </source>
</evidence>
<proteinExistence type="predicted"/>
<feature type="transmembrane region" description="Helical" evidence="1">
    <location>
        <begin position="37"/>
        <end position="55"/>
    </location>
</feature>